<proteinExistence type="predicted"/>
<dbReference type="Proteomes" id="UP000030760">
    <property type="component" value="Unassembled WGS sequence"/>
</dbReference>
<protein>
    <submittedName>
        <fullName evidence="1">Uncharacterized protein</fullName>
    </submittedName>
</protein>
<name>M3FYD5_9ACTN</name>
<reference evidence="2" key="1">
    <citation type="journal article" date="2013" name="Genome Announc.">
        <title>Draft Genome Sequence of Streptomyces bottropensis ATCC 25435, a Bottromycin-Producing Actinomycete.</title>
        <authorList>
            <person name="Zhang H."/>
            <person name="Zhou W."/>
            <person name="Zhuang Y."/>
            <person name="Liang X."/>
            <person name="Liu T."/>
        </authorList>
    </citation>
    <scope>NUCLEOTIDE SEQUENCE [LARGE SCALE GENOMIC DNA]</scope>
    <source>
        <strain evidence="2">ATCC 25435</strain>
    </source>
</reference>
<evidence type="ECO:0000313" key="2">
    <source>
        <dbReference type="Proteomes" id="UP000030760"/>
    </source>
</evidence>
<sequence>MVSSGTAMAAAAADLSPWRRVTPTSFGNAISSPWGQDEPCP</sequence>
<evidence type="ECO:0000313" key="1">
    <source>
        <dbReference type="EMBL" id="EMF58120.1"/>
    </source>
</evidence>
<accession>M3FYD5</accession>
<dbReference type="EMBL" id="KB405056">
    <property type="protein sequence ID" value="EMF58120.1"/>
    <property type="molecule type" value="Genomic_DNA"/>
</dbReference>
<dbReference type="AlphaFoldDB" id="M3FYD5"/>
<organism evidence="1 2">
    <name type="scientific">Streptomyces bottropensis ATCC 25435</name>
    <dbReference type="NCBI Taxonomy" id="1054862"/>
    <lineage>
        <taxon>Bacteria</taxon>
        <taxon>Bacillati</taxon>
        <taxon>Actinomycetota</taxon>
        <taxon>Actinomycetes</taxon>
        <taxon>Kitasatosporales</taxon>
        <taxon>Streptomycetaceae</taxon>
        <taxon>Streptomyces</taxon>
    </lineage>
</organism>
<gene>
    <name evidence="1" type="ORF">SBD_0792</name>
</gene>